<sequence>MKKKRMVEIEETFCDVCGEKCFNHTVFTLSDGSEQHACHGNNETYGKQCRAVLDERLLTEAIAKRQPIK</sequence>
<comment type="caution">
    <text evidence="1">The sequence shown here is derived from an EMBL/GenBank/DDBJ whole genome shotgun (WGS) entry which is preliminary data.</text>
</comment>
<protein>
    <submittedName>
        <fullName evidence="1">Uncharacterized protein</fullName>
    </submittedName>
</protein>
<dbReference type="RefSeq" id="WP_079732225.1">
    <property type="nucleotide sequence ID" value="NZ_BSAZ01000023.1"/>
</dbReference>
<evidence type="ECO:0000313" key="1">
    <source>
        <dbReference type="EMBL" id="RCI73581.1"/>
    </source>
</evidence>
<name>A0A367M8V1_PSEAI</name>
<dbReference type="EMBL" id="QORE01000578">
    <property type="protein sequence ID" value="RCI73581.1"/>
    <property type="molecule type" value="Genomic_DNA"/>
</dbReference>
<evidence type="ECO:0000313" key="2">
    <source>
        <dbReference type="Proteomes" id="UP000253594"/>
    </source>
</evidence>
<dbReference type="Proteomes" id="UP000253594">
    <property type="component" value="Unassembled WGS sequence"/>
</dbReference>
<dbReference type="AlphaFoldDB" id="A0A367M8V1"/>
<gene>
    <name evidence="1" type="ORF">DT376_17590</name>
</gene>
<organism evidence="1 2">
    <name type="scientific">Pseudomonas aeruginosa</name>
    <dbReference type="NCBI Taxonomy" id="287"/>
    <lineage>
        <taxon>Bacteria</taxon>
        <taxon>Pseudomonadati</taxon>
        <taxon>Pseudomonadota</taxon>
        <taxon>Gammaproteobacteria</taxon>
        <taxon>Pseudomonadales</taxon>
        <taxon>Pseudomonadaceae</taxon>
        <taxon>Pseudomonas</taxon>
    </lineage>
</organism>
<proteinExistence type="predicted"/>
<reference evidence="1 2" key="1">
    <citation type="submission" date="2018-07" db="EMBL/GenBank/DDBJ databases">
        <title>Mechanisms of high-level aminoglycoside resistance among Gram-negative pathogens in Brazil.</title>
        <authorList>
            <person name="Ballaben A.S."/>
            <person name="Darini A.L.C."/>
            <person name="Doi Y."/>
        </authorList>
    </citation>
    <scope>NUCLEOTIDE SEQUENCE [LARGE SCALE GENOMIC DNA]</scope>
    <source>
        <strain evidence="1 2">B2-305</strain>
    </source>
</reference>
<accession>A0A367M8V1</accession>